<evidence type="ECO:0000259" key="6">
    <source>
        <dbReference type="PROSITE" id="PS50850"/>
    </source>
</evidence>
<feature type="transmembrane region" description="Helical" evidence="5">
    <location>
        <begin position="362"/>
        <end position="384"/>
    </location>
</feature>
<evidence type="ECO:0000313" key="7">
    <source>
        <dbReference type="EMBL" id="GID10262.1"/>
    </source>
</evidence>
<dbReference type="Proteomes" id="UP000612808">
    <property type="component" value="Unassembled WGS sequence"/>
</dbReference>
<comment type="caution">
    <text evidence="7">The sequence shown here is derived from an EMBL/GenBank/DDBJ whole genome shotgun (WGS) entry which is preliminary data.</text>
</comment>
<feature type="transmembrane region" description="Helical" evidence="5">
    <location>
        <begin position="100"/>
        <end position="122"/>
    </location>
</feature>
<dbReference type="InterPro" id="IPR011701">
    <property type="entry name" value="MFS"/>
</dbReference>
<feature type="domain" description="Major facilitator superfamily (MFS) profile" evidence="6">
    <location>
        <begin position="6"/>
        <end position="388"/>
    </location>
</feature>
<comment type="subcellular location">
    <subcellularLocation>
        <location evidence="1">Cell membrane</location>
        <topology evidence="1">Multi-pass membrane protein</topology>
    </subcellularLocation>
</comment>
<accession>A0A8J3J1H1</accession>
<feature type="transmembrane region" description="Helical" evidence="5">
    <location>
        <begin position="206"/>
        <end position="232"/>
    </location>
</feature>
<dbReference type="EMBL" id="BOMB01000007">
    <property type="protein sequence ID" value="GID10262.1"/>
    <property type="molecule type" value="Genomic_DNA"/>
</dbReference>
<dbReference type="PANTHER" id="PTHR23527:SF1">
    <property type="entry name" value="BLL3282 PROTEIN"/>
    <property type="match status" value="1"/>
</dbReference>
<name>A0A8J3J1H1_9ACTN</name>
<dbReference type="InterPro" id="IPR036259">
    <property type="entry name" value="MFS_trans_sf"/>
</dbReference>
<evidence type="ECO:0000256" key="1">
    <source>
        <dbReference type="ARBA" id="ARBA00004651"/>
    </source>
</evidence>
<sequence length="392" mass="39663">MAGRRRWLILAVGVFAQASACAFLYGIPFLVPAMRSAESLDLAQAGTVVAGPGVGLLLTLIAWGAAADRYGERGVMAVGLASTGILVAVAALAVHPLVPFVAVLAAGGAAAASVNAASGRMVMGWFARHERGVAMGIRQTAQPLGVGIAAVSLPVLAEHVDFRTALLLPAGLCLLAAVLVAVLAADPPRTARDGGVAERSPYRTPTLWRLHGASALLVLPQFAIAAFALEYLVHERNWAAGAAGAFLAVVQVCGAAGRIATGYWSDRVGSRLRPMRQLAVASMLVMLAFALGDAVAPWLAVAAIAVGSVVTVADNGLAFTSTAELAGPSWAGRALGVQNTGQNVVSSLVPPLLGLVVGGSGYAVGFLVAALFPLLAVAVTPVAAESAQPEHA</sequence>
<dbReference type="GO" id="GO:0005886">
    <property type="term" value="C:plasma membrane"/>
    <property type="evidence" value="ECO:0007669"/>
    <property type="project" value="UniProtKB-SubCell"/>
</dbReference>
<keyword evidence="8" id="KW-1185">Reference proteome</keyword>
<feature type="transmembrane region" description="Helical" evidence="5">
    <location>
        <begin position="7"/>
        <end position="30"/>
    </location>
</feature>
<feature type="transmembrane region" description="Helical" evidence="5">
    <location>
        <begin position="42"/>
        <end position="63"/>
    </location>
</feature>
<evidence type="ECO:0000256" key="4">
    <source>
        <dbReference type="ARBA" id="ARBA00023136"/>
    </source>
</evidence>
<proteinExistence type="predicted"/>
<evidence type="ECO:0000256" key="2">
    <source>
        <dbReference type="ARBA" id="ARBA00022692"/>
    </source>
</evidence>
<evidence type="ECO:0000256" key="5">
    <source>
        <dbReference type="SAM" id="Phobius"/>
    </source>
</evidence>
<dbReference type="RefSeq" id="WP_203655476.1">
    <property type="nucleotide sequence ID" value="NZ_BAAAZM010000033.1"/>
</dbReference>
<gene>
    <name evidence="7" type="ORF">Aru02nite_11510</name>
</gene>
<dbReference type="InterPro" id="IPR020846">
    <property type="entry name" value="MFS_dom"/>
</dbReference>
<evidence type="ECO:0000313" key="8">
    <source>
        <dbReference type="Proteomes" id="UP000612808"/>
    </source>
</evidence>
<feature type="transmembrane region" description="Helical" evidence="5">
    <location>
        <begin position="278"/>
        <end position="306"/>
    </location>
</feature>
<dbReference type="InterPro" id="IPR052952">
    <property type="entry name" value="MFS-Transporter"/>
</dbReference>
<evidence type="ECO:0000256" key="3">
    <source>
        <dbReference type="ARBA" id="ARBA00022989"/>
    </source>
</evidence>
<reference evidence="7" key="1">
    <citation type="submission" date="2021-01" db="EMBL/GenBank/DDBJ databases">
        <title>Whole genome shotgun sequence of Actinocatenispora rupis NBRC 107355.</title>
        <authorList>
            <person name="Komaki H."/>
            <person name="Tamura T."/>
        </authorList>
    </citation>
    <scope>NUCLEOTIDE SEQUENCE</scope>
    <source>
        <strain evidence="7">NBRC 107355</strain>
    </source>
</reference>
<protein>
    <submittedName>
        <fullName evidence="7">MFS transporter</fullName>
    </submittedName>
</protein>
<feature type="transmembrane region" description="Helical" evidence="5">
    <location>
        <begin position="166"/>
        <end position="185"/>
    </location>
</feature>
<keyword evidence="3 5" id="KW-1133">Transmembrane helix</keyword>
<feature type="transmembrane region" description="Helical" evidence="5">
    <location>
        <begin position="143"/>
        <end position="160"/>
    </location>
</feature>
<dbReference type="AlphaFoldDB" id="A0A8J3J1H1"/>
<organism evidence="7 8">
    <name type="scientific">Actinocatenispora rupis</name>
    <dbReference type="NCBI Taxonomy" id="519421"/>
    <lineage>
        <taxon>Bacteria</taxon>
        <taxon>Bacillati</taxon>
        <taxon>Actinomycetota</taxon>
        <taxon>Actinomycetes</taxon>
        <taxon>Micromonosporales</taxon>
        <taxon>Micromonosporaceae</taxon>
        <taxon>Actinocatenispora</taxon>
    </lineage>
</organism>
<dbReference type="PANTHER" id="PTHR23527">
    <property type="entry name" value="BLL3282 PROTEIN"/>
    <property type="match status" value="1"/>
</dbReference>
<feature type="transmembrane region" description="Helical" evidence="5">
    <location>
        <begin position="75"/>
        <end position="94"/>
    </location>
</feature>
<dbReference type="Gene3D" id="1.20.1250.20">
    <property type="entry name" value="MFS general substrate transporter like domains"/>
    <property type="match status" value="2"/>
</dbReference>
<keyword evidence="4 5" id="KW-0472">Membrane</keyword>
<dbReference type="PROSITE" id="PS50850">
    <property type="entry name" value="MFS"/>
    <property type="match status" value="1"/>
</dbReference>
<dbReference type="Pfam" id="PF07690">
    <property type="entry name" value="MFS_1"/>
    <property type="match status" value="1"/>
</dbReference>
<keyword evidence="2 5" id="KW-0812">Transmembrane</keyword>
<dbReference type="SUPFAM" id="SSF103473">
    <property type="entry name" value="MFS general substrate transporter"/>
    <property type="match status" value="1"/>
</dbReference>
<feature type="transmembrane region" description="Helical" evidence="5">
    <location>
        <begin position="238"/>
        <end position="257"/>
    </location>
</feature>
<dbReference type="GO" id="GO:0022857">
    <property type="term" value="F:transmembrane transporter activity"/>
    <property type="evidence" value="ECO:0007669"/>
    <property type="project" value="InterPro"/>
</dbReference>